<gene>
    <name evidence="1" type="ORF">ACFQZI_08795</name>
</gene>
<dbReference type="Proteomes" id="UP001597073">
    <property type="component" value="Unassembled WGS sequence"/>
</dbReference>
<evidence type="ECO:0000313" key="2">
    <source>
        <dbReference type="Proteomes" id="UP001597073"/>
    </source>
</evidence>
<comment type="caution">
    <text evidence="1">The sequence shown here is derived from an EMBL/GenBank/DDBJ whole genome shotgun (WGS) entry which is preliminary data.</text>
</comment>
<reference evidence="2" key="1">
    <citation type="journal article" date="2019" name="Int. J. Syst. Evol. Microbiol.">
        <title>The Global Catalogue of Microorganisms (GCM) 10K type strain sequencing project: providing services to taxonomists for standard genome sequencing and annotation.</title>
        <authorList>
            <consortium name="The Broad Institute Genomics Platform"/>
            <consortium name="The Broad Institute Genome Sequencing Center for Infectious Disease"/>
            <person name="Wu L."/>
            <person name="Ma J."/>
        </authorList>
    </citation>
    <scope>NUCLEOTIDE SEQUENCE [LARGE SCALE GENOMIC DNA]</scope>
    <source>
        <strain evidence="2">CCUG 60742</strain>
    </source>
</reference>
<name>A0ABW2ZFH2_9SPHI</name>
<dbReference type="Gene3D" id="3.40.50.300">
    <property type="entry name" value="P-loop containing nucleotide triphosphate hydrolases"/>
    <property type="match status" value="1"/>
</dbReference>
<dbReference type="InterPro" id="IPR036388">
    <property type="entry name" value="WH-like_DNA-bd_sf"/>
</dbReference>
<organism evidence="1 2">
    <name type="scientific">Mucilaginibacter lutimaris</name>
    <dbReference type="NCBI Taxonomy" id="931629"/>
    <lineage>
        <taxon>Bacteria</taxon>
        <taxon>Pseudomonadati</taxon>
        <taxon>Bacteroidota</taxon>
        <taxon>Sphingobacteriia</taxon>
        <taxon>Sphingobacteriales</taxon>
        <taxon>Sphingobacteriaceae</taxon>
        <taxon>Mucilaginibacter</taxon>
    </lineage>
</organism>
<dbReference type="RefSeq" id="WP_377141264.1">
    <property type="nucleotide sequence ID" value="NZ_JBHTIA010000003.1"/>
</dbReference>
<dbReference type="SUPFAM" id="SSF52540">
    <property type="entry name" value="P-loop containing nucleoside triphosphate hydrolases"/>
    <property type="match status" value="1"/>
</dbReference>
<protein>
    <submittedName>
        <fullName evidence="1">AAA family ATPase</fullName>
    </submittedName>
</protein>
<dbReference type="Pfam" id="PF13481">
    <property type="entry name" value="AAA_25"/>
    <property type="match status" value="1"/>
</dbReference>
<proteinExistence type="predicted"/>
<keyword evidence="2" id="KW-1185">Reference proteome</keyword>
<accession>A0ABW2ZFH2</accession>
<evidence type="ECO:0000313" key="1">
    <source>
        <dbReference type="EMBL" id="MFD0764951.1"/>
    </source>
</evidence>
<sequence>MDEPDYYQISPTRRLYRPAAIEAIRTQNYENKKRLKKHGLDQSIYLDPQKTDLLFVKTAADWMKQEYGKPMPRMLMGDFWLEGEMCILFADTNLGKSILAVQMGHNLAQGVCTGNFNNQLEQQTSVLYVDFEMGSKQFESRYFDRQWGSFPFGRTFYRAEFNPEAENPALYDSYETYLEQALERAIDKTKARVLIIDNLTYMARGTESAREAMPLMKKLKALKKKHNLSMLVLAHTPKRNAHKPITVNDLQGSKMIINFCDSAFAIGKSHTQPGTLYLKQVKQRSRKTMYDEHNVCLCRIEKELNDLHFVFDGYAKEADHLQSARDHAREQLQQQARDLHLSGQSYRQISAQLKVPLSTLGRWLG</sequence>
<dbReference type="EMBL" id="JBHTIA010000003">
    <property type="protein sequence ID" value="MFD0764951.1"/>
    <property type="molecule type" value="Genomic_DNA"/>
</dbReference>
<dbReference type="Gene3D" id="1.10.10.10">
    <property type="entry name" value="Winged helix-like DNA-binding domain superfamily/Winged helix DNA-binding domain"/>
    <property type="match status" value="1"/>
</dbReference>
<dbReference type="InterPro" id="IPR027417">
    <property type="entry name" value="P-loop_NTPase"/>
</dbReference>